<accession>Q4DV19</accession>
<dbReference type="InParanoid" id="Q4DV19"/>
<protein>
    <submittedName>
        <fullName evidence="2">Uncharacterized protein</fullName>
    </submittedName>
</protein>
<reference evidence="2 3" key="1">
    <citation type="journal article" date="2005" name="Science">
        <title>The genome sequence of Trypanosoma cruzi, etiologic agent of Chagas disease.</title>
        <authorList>
            <person name="El-Sayed N.M."/>
            <person name="Myler P.J."/>
            <person name="Bartholomeu D.C."/>
            <person name="Nilsson D."/>
            <person name="Aggarwal G."/>
            <person name="Tran A.N."/>
            <person name="Ghedin E."/>
            <person name="Worthey E.A."/>
            <person name="Delcher A.L."/>
            <person name="Blandin G."/>
            <person name="Westenberger S.J."/>
            <person name="Caler E."/>
            <person name="Cerqueira G.C."/>
            <person name="Branche C."/>
            <person name="Haas B."/>
            <person name="Anupama A."/>
            <person name="Arner E."/>
            <person name="Aslund L."/>
            <person name="Attipoe P."/>
            <person name="Bontempi E."/>
            <person name="Bringaud F."/>
            <person name="Burton P."/>
            <person name="Cadag E."/>
            <person name="Campbell D.A."/>
            <person name="Carrington M."/>
            <person name="Crabtree J."/>
            <person name="Darban H."/>
            <person name="da Silveira J.F."/>
            <person name="de Jong P."/>
            <person name="Edwards K."/>
            <person name="Englund P.T."/>
            <person name="Fazelina G."/>
            <person name="Feldblyum T."/>
            <person name="Ferella M."/>
            <person name="Frasch A.C."/>
            <person name="Gull K."/>
            <person name="Horn D."/>
            <person name="Hou L."/>
            <person name="Huang Y."/>
            <person name="Kindlund E."/>
            <person name="Klingbeil M."/>
            <person name="Kluge S."/>
            <person name="Koo H."/>
            <person name="Lacerda D."/>
            <person name="Levin M.J."/>
            <person name="Lorenzi H."/>
            <person name="Louie T."/>
            <person name="Machado C.R."/>
            <person name="McCulloch R."/>
            <person name="McKenna A."/>
            <person name="Mizuno Y."/>
            <person name="Mottram J.C."/>
            <person name="Nelson S."/>
            <person name="Ochaya S."/>
            <person name="Osoegawa K."/>
            <person name="Pai G."/>
            <person name="Parsons M."/>
            <person name="Pentony M."/>
            <person name="Pettersson U."/>
            <person name="Pop M."/>
            <person name="Ramirez J.L."/>
            <person name="Rinta J."/>
            <person name="Robertson L."/>
            <person name="Salzberg S.L."/>
            <person name="Sanchez D.O."/>
            <person name="Seyler A."/>
            <person name="Sharma R."/>
            <person name="Shetty J."/>
            <person name="Simpson A.J."/>
            <person name="Sisk E."/>
            <person name="Tammi M.T."/>
            <person name="Tarleton R."/>
            <person name="Teixeira S."/>
            <person name="Van Aken S."/>
            <person name="Vogt C."/>
            <person name="Ward P.N."/>
            <person name="Wickstead B."/>
            <person name="Wortman J."/>
            <person name="White O."/>
            <person name="Fraser C.M."/>
            <person name="Stuart K.D."/>
            <person name="Andersson B."/>
        </authorList>
    </citation>
    <scope>NUCLEOTIDE SEQUENCE [LARGE SCALE GENOMIC DNA]</scope>
    <source>
        <strain evidence="2 3">CL Brener</strain>
    </source>
</reference>
<dbReference type="KEGG" id="tcr:506331.30"/>
<evidence type="ECO:0000313" key="2">
    <source>
        <dbReference type="EMBL" id="EAN96368.1"/>
    </source>
</evidence>
<dbReference type="RefSeq" id="XP_818219.1">
    <property type="nucleotide sequence ID" value="XM_813126.1"/>
</dbReference>
<dbReference type="GeneID" id="3550396"/>
<feature type="compositionally biased region" description="Polar residues" evidence="1">
    <location>
        <begin position="13"/>
        <end position="26"/>
    </location>
</feature>
<keyword evidence="3" id="KW-1185">Reference proteome</keyword>
<sequence>MQRPYALLRMATSLMQPTNGSGSDGESQARRGCLERPAHRTLRAWHGEGRTQKRDTAWDVSLHCSDRHRIRICSHLLRSLFLPSLLCRGLCRGIQQRNVWPQEHGPNK</sequence>
<dbReference type="AlphaFoldDB" id="Q4DV19"/>
<name>Q4DV19_TRYCC</name>
<evidence type="ECO:0000256" key="1">
    <source>
        <dbReference type="SAM" id="MobiDB-lite"/>
    </source>
</evidence>
<dbReference type="PaxDb" id="353153-Q4DV19"/>
<proteinExistence type="predicted"/>
<evidence type="ECO:0000313" key="3">
    <source>
        <dbReference type="Proteomes" id="UP000002296"/>
    </source>
</evidence>
<comment type="caution">
    <text evidence="2">The sequence shown here is derived from an EMBL/GenBank/DDBJ whole genome shotgun (WGS) entry which is preliminary data.</text>
</comment>
<dbReference type="Proteomes" id="UP000002296">
    <property type="component" value="Unassembled WGS sequence"/>
</dbReference>
<gene>
    <name evidence="2" type="ORF">Tc00.1047053506331.30</name>
</gene>
<feature type="region of interest" description="Disordered" evidence="1">
    <location>
        <begin position="11"/>
        <end position="32"/>
    </location>
</feature>
<organism evidence="2 3">
    <name type="scientific">Trypanosoma cruzi (strain CL Brener)</name>
    <dbReference type="NCBI Taxonomy" id="353153"/>
    <lineage>
        <taxon>Eukaryota</taxon>
        <taxon>Discoba</taxon>
        <taxon>Euglenozoa</taxon>
        <taxon>Kinetoplastea</taxon>
        <taxon>Metakinetoplastina</taxon>
        <taxon>Trypanosomatida</taxon>
        <taxon>Trypanosomatidae</taxon>
        <taxon>Trypanosoma</taxon>
        <taxon>Schizotrypanum</taxon>
    </lineage>
</organism>
<dbReference type="EMBL" id="AAHK01000156">
    <property type="protein sequence ID" value="EAN96368.1"/>
    <property type="molecule type" value="Genomic_DNA"/>
</dbReference>